<feature type="non-terminal residue" evidence="6">
    <location>
        <position position="1"/>
    </location>
</feature>
<feature type="non-terminal residue" evidence="6">
    <location>
        <position position="62"/>
    </location>
</feature>
<evidence type="ECO:0000313" key="7">
    <source>
        <dbReference type="Proteomes" id="UP000663845"/>
    </source>
</evidence>
<comment type="similarity">
    <text evidence="1">Belongs to the HMBS family.</text>
</comment>
<sequence length="62" mass="7034">MSYAPLRLKYIIGTRESQLALIQTESVIAQLRTFYPHIEYEIIKIKTAGDKNLLTPLANIGD</sequence>
<gene>
    <name evidence="6" type="ORF">JYZ213_LOCUS39398</name>
</gene>
<dbReference type="PANTHER" id="PTHR11557">
    <property type="entry name" value="PORPHOBILINOGEN DEAMINASE"/>
    <property type="match status" value="1"/>
</dbReference>
<dbReference type="InterPro" id="IPR000860">
    <property type="entry name" value="HemC"/>
</dbReference>
<dbReference type="GO" id="GO:0004418">
    <property type="term" value="F:hydroxymethylbilane synthase activity"/>
    <property type="evidence" value="ECO:0007669"/>
    <property type="project" value="UniProtKB-EC"/>
</dbReference>
<proteinExistence type="inferred from homology"/>
<dbReference type="AlphaFoldDB" id="A0A815MV29"/>
<dbReference type="Proteomes" id="UP000663845">
    <property type="component" value="Unassembled WGS sequence"/>
</dbReference>
<evidence type="ECO:0000259" key="5">
    <source>
        <dbReference type="Pfam" id="PF01379"/>
    </source>
</evidence>
<reference evidence="6" key="1">
    <citation type="submission" date="2021-02" db="EMBL/GenBank/DDBJ databases">
        <authorList>
            <person name="Nowell W R."/>
        </authorList>
    </citation>
    <scope>NUCLEOTIDE SEQUENCE</scope>
</reference>
<evidence type="ECO:0000256" key="1">
    <source>
        <dbReference type="ARBA" id="ARBA00005638"/>
    </source>
</evidence>
<feature type="domain" description="Porphobilinogen deaminase N-terminal" evidence="5">
    <location>
        <begin position="11"/>
        <end position="61"/>
    </location>
</feature>
<comment type="caution">
    <text evidence="6">The sequence shown here is derived from an EMBL/GenBank/DDBJ whole genome shotgun (WGS) entry which is preliminary data.</text>
</comment>
<keyword evidence="4" id="KW-0627">Porphyrin biosynthesis</keyword>
<evidence type="ECO:0000256" key="2">
    <source>
        <dbReference type="ARBA" id="ARBA00012655"/>
    </source>
</evidence>
<evidence type="ECO:0000256" key="3">
    <source>
        <dbReference type="ARBA" id="ARBA00022679"/>
    </source>
</evidence>
<protein>
    <recommendedName>
        <fullName evidence="2">hydroxymethylbilane synthase</fullName>
        <ecNumber evidence="2">2.5.1.61</ecNumber>
    </recommendedName>
</protein>
<dbReference type="SUPFAM" id="SSF53850">
    <property type="entry name" value="Periplasmic binding protein-like II"/>
    <property type="match status" value="1"/>
</dbReference>
<dbReference type="GO" id="GO:0005737">
    <property type="term" value="C:cytoplasm"/>
    <property type="evidence" value="ECO:0007669"/>
    <property type="project" value="TreeGrafter"/>
</dbReference>
<accession>A0A815MV29</accession>
<keyword evidence="3" id="KW-0808">Transferase</keyword>
<organism evidence="6 7">
    <name type="scientific">Adineta steineri</name>
    <dbReference type="NCBI Taxonomy" id="433720"/>
    <lineage>
        <taxon>Eukaryota</taxon>
        <taxon>Metazoa</taxon>
        <taxon>Spiralia</taxon>
        <taxon>Gnathifera</taxon>
        <taxon>Rotifera</taxon>
        <taxon>Eurotatoria</taxon>
        <taxon>Bdelloidea</taxon>
        <taxon>Adinetida</taxon>
        <taxon>Adinetidae</taxon>
        <taxon>Adineta</taxon>
    </lineage>
</organism>
<dbReference type="EMBL" id="CAJNOG010001277">
    <property type="protein sequence ID" value="CAF1428028.1"/>
    <property type="molecule type" value="Genomic_DNA"/>
</dbReference>
<dbReference type="Gene3D" id="3.40.190.10">
    <property type="entry name" value="Periplasmic binding protein-like II"/>
    <property type="match status" value="1"/>
</dbReference>
<name>A0A815MV29_9BILA</name>
<dbReference type="PANTHER" id="PTHR11557:SF0">
    <property type="entry name" value="PORPHOBILINOGEN DEAMINASE"/>
    <property type="match status" value="1"/>
</dbReference>
<evidence type="ECO:0000313" key="6">
    <source>
        <dbReference type="EMBL" id="CAF1428028.1"/>
    </source>
</evidence>
<dbReference type="InterPro" id="IPR022417">
    <property type="entry name" value="Porphobilin_deaminase_N"/>
</dbReference>
<evidence type="ECO:0000256" key="4">
    <source>
        <dbReference type="ARBA" id="ARBA00023244"/>
    </source>
</evidence>
<dbReference type="Pfam" id="PF01379">
    <property type="entry name" value="Porphobil_deam"/>
    <property type="match status" value="1"/>
</dbReference>
<dbReference type="GO" id="GO:0006783">
    <property type="term" value="P:heme biosynthetic process"/>
    <property type="evidence" value="ECO:0007669"/>
    <property type="project" value="TreeGrafter"/>
</dbReference>
<dbReference type="EC" id="2.5.1.61" evidence="2"/>